<dbReference type="HOGENOM" id="CLU_319537_0_0_14"/>
<dbReference type="AlphaFoldDB" id="F6FIH5"/>
<dbReference type="STRING" id="859194.MHF_0753"/>
<evidence type="ECO:0000313" key="2">
    <source>
        <dbReference type="Proteomes" id="UP000007952"/>
    </source>
</evidence>
<gene>
    <name evidence="1" type="ordered locus">MHF_0753</name>
</gene>
<organism evidence="1 2">
    <name type="scientific">Mycoplasma haemofelis (strain Ohio2)</name>
    <dbReference type="NCBI Taxonomy" id="859194"/>
    <lineage>
        <taxon>Bacteria</taxon>
        <taxon>Bacillati</taxon>
        <taxon>Mycoplasmatota</taxon>
        <taxon>Mollicutes</taxon>
        <taxon>Mycoplasmataceae</taxon>
        <taxon>Mycoplasma</taxon>
    </lineage>
</organism>
<proteinExistence type="predicted"/>
<accession>F6FIH5</accession>
<reference key="2">
    <citation type="submission" date="2011-05" db="EMBL/GenBank/DDBJ databases">
        <title>The Genome of Mycoplasma haemofelis Strain Ohio2, a pathogenic hemoplasma of the cat.</title>
        <authorList>
            <person name="Santos A.P."/>
            <person name="Guimaraes A.M.S."/>
            <person name="SanMiguel P.J."/>
            <person name="Martin S.W."/>
            <person name="Messick J.B."/>
        </authorList>
    </citation>
    <scope>NUCLEOTIDE SEQUENCE</scope>
    <source>
        <strain>Ohio2</strain>
    </source>
</reference>
<dbReference type="Proteomes" id="UP000007952">
    <property type="component" value="Chromosome"/>
</dbReference>
<dbReference type="EMBL" id="CP002808">
    <property type="protein sequence ID" value="AEG73023.1"/>
    <property type="molecule type" value="Genomic_DNA"/>
</dbReference>
<protein>
    <submittedName>
        <fullName evidence="1">Uncharacterized protein</fullName>
    </submittedName>
</protein>
<evidence type="ECO:0000313" key="1">
    <source>
        <dbReference type="EMBL" id="AEG73023.1"/>
    </source>
</evidence>
<name>F6FIH5_MYCHI</name>
<reference evidence="1 2" key="1">
    <citation type="journal article" date="2011" name="J. Bacteriol.">
        <title>Complete genome sequences of two hemotropic Mycoplasmas, Mycoplasma haemofelis strain Ohio2 and Mycoplasma suis strain Illinois.</title>
        <authorList>
            <person name="Messick J.B."/>
            <person name="Santos A.P."/>
            <person name="Guimaraes A.M."/>
        </authorList>
    </citation>
    <scope>NUCLEOTIDE SEQUENCE [LARGE SCALE GENOMIC DNA]</scope>
    <source>
        <strain evidence="1 2">Ohio2</strain>
    </source>
</reference>
<sequence>MINKGIAFTTIFLSGSLYSFGSFIHDWQDYQFQQVEGSGILQDKRRGSFLRGELPFTPSFRDRLAPSHIQKTSFQQHKHLFAPEMQKYLTEVNEEDIKEGHYSSKKKELLDLIHYKKEWILTSDKEISYKSGYFQEKLNNFGDNKLVQDILWSLVEESQVNATLIRPESITINFKREKVGYQKNPLLDKSDVIKNLHIKFRIFNPNRQKTFVFKSIEIDPTSETDVEITLREGELKPVSTALAALAAHKLSASSWSIFPIEEGFKVTKEVVYPNKVKTQEHKDSLFLLYNSSRFFEKWVGNPRSRSVSTHTHSLVDYEYVRKSLSAKLVNITTDQVKKDIERWYGSFTAFILRTKIEDMINLINLLQKNTFFDKRGNKVSVVDNAINDFTFRHNLYNHFQFDSNLRKVLDTLFLQNKNKPELKITVKEAKALLNSWVYQLEQIKDSIRIELKWEKEPQKTNADLGYENIYPAFSYKFTQKFVFTKEVKIPLKGTYNTTENKFEEATTETENKHKFDLSNRLKNVKVFLTPISFLFNSMNGGSIGGVSIMDVLIPDVANFVDLESLTIDANQEIKNTYESKNSPITLAIGGEEDMQKIHFPGTNIGWKSLDVTHSQDLSKFTKLFYKLYEKFDTYKDKSNQALGALQLLKENSRLKADPISFIAHAINSLFDKNYLQSKVSEESKRPWPVFFNSLLGKPLDFKSRQLLTGLSSLFFEWDKEWDSKSEEDKCDGQGQGQGQEKYYCTKFSLKNSRKKQILPNSEETKNVTQKFFPTYSSYFPEKPVVFGTTDDTTAYDAFLAKEGKSSIGLVNNYTKLKEVFKSRFEKDPNFFPSNKEINWNNAKVSYVRLDLEKAIKSVLALENTAYGGLGLMVSAVGIEFHKILGEALVRDGFWINMNLMDEKGSFWTIEHPIKHMFYSPFSESWLFVKPDLDHTKLELGTFSTKRK</sequence>
<dbReference type="KEGG" id="mhf:MHF_0753"/>
<dbReference type="BioCyc" id="MHAE859194:G1GR7-749-MONOMER"/>